<protein>
    <recommendedName>
        <fullName evidence="1">BTB domain-containing protein</fullName>
    </recommendedName>
</protein>
<dbReference type="PROSITE" id="PS50097">
    <property type="entry name" value="BTB"/>
    <property type="match status" value="1"/>
</dbReference>
<proteinExistence type="predicted"/>
<dbReference type="AlphaFoldDB" id="A0A1Y6M0U3"/>
<evidence type="ECO:0000313" key="3">
    <source>
        <dbReference type="Proteomes" id="UP000215453"/>
    </source>
</evidence>
<sequence length="190" mass="21779">MDTARHVAALFNDPTFSDIIVKAGDEQWYCHKCILYPASKMFFDECDASGEEGGMDEVRLDSLYPEQTIEQMLRFIYGSSESELFGAEQGGYTRLCMAAHDFGLPELLKMGLRYLRQALGQVGESHELATYLSGLHSKHKHDVPELFALADEIEIERMPELLMDDETRVWVNTRNIKAYFDRVVITRKED</sequence>
<accession>A0A1Y6M0U3</accession>
<gene>
    <name evidence="2" type="ORF">ZT1A5_G9996</name>
</gene>
<dbReference type="Proteomes" id="UP000215453">
    <property type="component" value="Chromosome 10"/>
</dbReference>
<evidence type="ECO:0000259" key="1">
    <source>
        <dbReference type="PROSITE" id="PS50097"/>
    </source>
</evidence>
<dbReference type="Pfam" id="PF00651">
    <property type="entry name" value="BTB"/>
    <property type="match status" value="1"/>
</dbReference>
<evidence type="ECO:0000313" key="2">
    <source>
        <dbReference type="EMBL" id="SMY28551.1"/>
    </source>
</evidence>
<dbReference type="InterPro" id="IPR011333">
    <property type="entry name" value="SKP1/BTB/POZ_sf"/>
</dbReference>
<name>A0A1Y6M0U3_ZYMTR</name>
<feature type="domain" description="BTB" evidence="1">
    <location>
        <begin position="17"/>
        <end position="77"/>
    </location>
</feature>
<dbReference type="InterPro" id="IPR000210">
    <property type="entry name" value="BTB/POZ_dom"/>
</dbReference>
<dbReference type="CDD" id="cd18186">
    <property type="entry name" value="BTB_POZ_ZBTB_KLHL-like"/>
    <property type="match status" value="1"/>
</dbReference>
<dbReference type="SUPFAM" id="SSF54695">
    <property type="entry name" value="POZ domain"/>
    <property type="match status" value="1"/>
</dbReference>
<reference evidence="2 3" key="1">
    <citation type="submission" date="2016-10" db="EMBL/GenBank/DDBJ databases">
        <authorList>
            <person name="Varghese N."/>
        </authorList>
    </citation>
    <scope>NUCLEOTIDE SEQUENCE [LARGE SCALE GENOMIC DNA]</scope>
</reference>
<organism evidence="2 3">
    <name type="scientific">Zymoseptoria tritici ST99CH_1A5</name>
    <dbReference type="NCBI Taxonomy" id="1276529"/>
    <lineage>
        <taxon>Eukaryota</taxon>
        <taxon>Fungi</taxon>
        <taxon>Dikarya</taxon>
        <taxon>Ascomycota</taxon>
        <taxon>Pezizomycotina</taxon>
        <taxon>Dothideomycetes</taxon>
        <taxon>Dothideomycetidae</taxon>
        <taxon>Mycosphaerellales</taxon>
        <taxon>Mycosphaerellaceae</taxon>
        <taxon>Zymoseptoria</taxon>
    </lineage>
</organism>
<dbReference type="Gene3D" id="3.30.710.10">
    <property type="entry name" value="Potassium Channel Kv1.1, Chain A"/>
    <property type="match status" value="1"/>
</dbReference>
<dbReference type="EMBL" id="LT882685">
    <property type="protein sequence ID" value="SMY28551.1"/>
    <property type="molecule type" value="Genomic_DNA"/>
</dbReference>